<dbReference type="PANTHER" id="PTHR22617">
    <property type="entry name" value="CHEMOTAXIS SENSOR HISTIDINE KINASE-RELATED"/>
    <property type="match status" value="1"/>
</dbReference>
<dbReference type="STRING" id="716928.GCA_000261485_02267"/>
<reference evidence="3 4" key="1">
    <citation type="submission" date="2017-08" db="EMBL/GenBank/DDBJ databases">
        <title>Multipartite genome sequences of Sinorhizobium species nodulating soybeans.</title>
        <authorList>
            <person name="Tian C.F."/>
        </authorList>
    </citation>
    <scope>NUCLEOTIDE SEQUENCE [LARGE SCALE GENOMIC DNA]</scope>
    <source>
        <strain evidence="3 4">CCBAU 05684</strain>
        <plasmid evidence="4">psj05684b</plasmid>
    </source>
</reference>
<dbReference type="GO" id="GO:0006935">
    <property type="term" value="P:chemotaxis"/>
    <property type="evidence" value="ECO:0007669"/>
    <property type="project" value="InterPro"/>
</dbReference>
<evidence type="ECO:0000313" key="4">
    <source>
        <dbReference type="Proteomes" id="UP000217211"/>
    </source>
</evidence>
<dbReference type="EMBL" id="CP023068">
    <property type="protein sequence ID" value="ASY65503.1"/>
    <property type="molecule type" value="Genomic_DNA"/>
</dbReference>
<geneLocation type="plasmid" evidence="4">
    <name>psj05684b</name>
</geneLocation>
<dbReference type="KEGG" id="esj:SJ05684_b45210"/>
<keyword evidence="4" id="KW-1185">Reference proteome</keyword>
<evidence type="ECO:0000256" key="1">
    <source>
        <dbReference type="SAM" id="MobiDB-lite"/>
    </source>
</evidence>
<feature type="region of interest" description="Disordered" evidence="1">
    <location>
        <begin position="33"/>
        <end position="56"/>
    </location>
</feature>
<accession>A0A249PHT9</accession>
<dbReference type="Proteomes" id="UP000217211">
    <property type="component" value="Plasmid pSJ05684b"/>
</dbReference>
<dbReference type="GO" id="GO:0005829">
    <property type="term" value="C:cytosol"/>
    <property type="evidence" value="ECO:0007669"/>
    <property type="project" value="TreeGrafter"/>
</dbReference>
<dbReference type="SUPFAM" id="SSF50341">
    <property type="entry name" value="CheW-like"/>
    <property type="match status" value="1"/>
</dbReference>
<dbReference type="OrthoDB" id="3291462at2"/>
<gene>
    <name evidence="3" type="ORF">SJ05684_b45210</name>
</gene>
<keyword evidence="3" id="KW-0614">Plasmid</keyword>
<dbReference type="SMART" id="SM00260">
    <property type="entry name" value="CheW"/>
    <property type="match status" value="1"/>
</dbReference>
<dbReference type="AlphaFoldDB" id="A0A249PHT9"/>
<dbReference type="Gene3D" id="2.30.30.40">
    <property type="entry name" value="SH3 Domains"/>
    <property type="match status" value="1"/>
</dbReference>
<dbReference type="InterPro" id="IPR036061">
    <property type="entry name" value="CheW-like_dom_sf"/>
</dbReference>
<proteinExistence type="predicted"/>
<dbReference type="PANTHER" id="PTHR22617:SF43">
    <property type="entry name" value="PROTEIN PILI"/>
    <property type="match status" value="1"/>
</dbReference>
<dbReference type="RefSeq" id="WP_034854445.1">
    <property type="nucleotide sequence ID" value="NZ_AJQT01000040.1"/>
</dbReference>
<dbReference type="InterPro" id="IPR039315">
    <property type="entry name" value="CheW"/>
</dbReference>
<dbReference type="InterPro" id="IPR002545">
    <property type="entry name" value="CheW-lke_dom"/>
</dbReference>
<evidence type="ECO:0000259" key="2">
    <source>
        <dbReference type="PROSITE" id="PS50851"/>
    </source>
</evidence>
<dbReference type="Gene3D" id="2.40.50.180">
    <property type="entry name" value="CheA-289, Domain 4"/>
    <property type="match status" value="1"/>
</dbReference>
<protein>
    <submittedName>
        <fullName evidence="3">Chemotaxis signal transduction protein</fullName>
    </submittedName>
</protein>
<feature type="domain" description="CheW-like" evidence="2">
    <location>
        <begin position="62"/>
        <end position="197"/>
    </location>
</feature>
<dbReference type="PROSITE" id="PS50851">
    <property type="entry name" value="CHEW"/>
    <property type="match status" value="1"/>
</dbReference>
<organism evidence="3 4">
    <name type="scientific">Sinorhizobium sojae CCBAU 05684</name>
    <dbReference type="NCBI Taxonomy" id="716928"/>
    <lineage>
        <taxon>Bacteria</taxon>
        <taxon>Pseudomonadati</taxon>
        <taxon>Pseudomonadota</taxon>
        <taxon>Alphaproteobacteria</taxon>
        <taxon>Hyphomicrobiales</taxon>
        <taxon>Rhizobiaceae</taxon>
        <taxon>Sinorhizobium/Ensifer group</taxon>
        <taxon>Sinorhizobium</taxon>
    </lineage>
</organism>
<name>A0A249PHT9_9HYPH</name>
<sequence>MTAPVLSKPGMIDWEDVKRRIAAAIEQTEALLGSAGPGADREARFSPATDSDGMPNDGPAEVLKVATFELSGCRLALDVHYICEIVPIGRLSPIPGLQPYVRGVYDRRGQLLPVFDLCDLFDLSPALPSDTAWALVCGKEQAEFLVLVETTPELREIALETLAPAKTEGMELPWAQAIAGDGTVVIDAPLLFNDRRLFLGDDQASPEAEDDAQ</sequence>
<dbReference type="eggNOG" id="COG0835">
    <property type="taxonomic scope" value="Bacteria"/>
</dbReference>
<dbReference type="Pfam" id="PF01584">
    <property type="entry name" value="CheW"/>
    <property type="match status" value="1"/>
</dbReference>
<dbReference type="GO" id="GO:0007165">
    <property type="term" value="P:signal transduction"/>
    <property type="evidence" value="ECO:0007669"/>
    <property type="project" value="InterPro"/>
</dbReference>
<evidence type="ECO:0000313" key="3">
    <source>
        <dbReference type="EMBL" id="ASY65503.1"/>
    </source>
</evidence>